<evidence type="ECO:0000256" key="10">
    <source>
        <dbReference type="ARBA" id="ARBA00023136"/>
    </source>
</evidence>
<dbReference type="GO" id="GO:0000155">
    <property type="term" value="F:phosphorelay sensor kinase activity"/>
    <property type="evidence" value="ECO:0007669"/>
    <property type="project" value="InterPro"/>
</dbReference>
<dbReference type="InterPro" id="IPR004358">
    <property type="entry name" value="Sig_transdc_His_kin-like_C"/>
</dbReference>
<accession>A0A1A9FUN3</accession>
<sequence>MKAHEPSLFSRLFIRVGLVLVIGASLLITAAWFYGQTASNKTYDQLLQGAAMQIAEGVTQIDGQLIVNLPSSAFELLGFAERDRIFYRIVGPDGAVVSGYPDLNIHDDLGAARRAPKLATEIYRGAEVRMITVARALADQAEAGWVYVVLAQTTEARRALAAEVTQGAMLIVGVMVVLGLAGTFLAVRYALRPVTSLADALRQRNPEDLTPMQTPAPDELRPFVGAINSFMTRLDLRVVRLQQFIADAAHQIRTPLTALAAQVDMLDADAMSEADRERTRRIKRRTGELAQLTNQLLSHAMVIHRAGVVQLEVINLVEVSRAAFHHAVPLTIDPDMVISFEAGETGLMVKGDPVSLREAIANIINNALSHGAISRLEVRVQRVDGRICVEVEDDGPGIAPANWDQMVRRFNAASPKAGAASGLGFAIAAEVASAHDGIIRFREKGETGFTVILDLPRAGEDGR</sequence>
<reference evidence="14 15" key="1">
    <citation type="submission" date="2017-07" db="EMBL/GenBank/DDBJ databases">
        <title>Phylogenetic study on the rhizospheric bacterium Ochrobactrum sp. A44.</title>
        <authorList>
            <person name="Krzyzanowska D.M."/>
            <person name="Ossowicki A."/>
            <person name="Rajewska M."/>
            <person name="Maciag T."/>
            <person name="Kaczynski Z."/>
            <person name="Czerwicka M."/>
            <person name="Jafra S."/>
        </authorList>
    </citation>
    <scope>NUCLEOTIDE SEQUENCE [LARGE SCALE GENOMIC DNA]</scope>
    <source>
        <strain evidence="14 15">CCUG 30717</strain>
    </source>
</reference>
<dbReference type="Pfam" id="PF08521">
    <property type="entry name" value="2CSK_N"/>
    <property type="match status" value="1"/>
</dbReference>
<dbReference type="KEGG" id="ops:A8A54_20140"/>
<keyword evidence="9" id="KW-0902">Two-component regulatory system</keyword>
<dbReference type="InterPro" id="IPR036097">
    <property type="entry name" value="HisK_dim/P_sf"/>
</dbReference>
<dbReference type="InterPro" id="IPR013727">
    <property type="entry name" value="2CSK_N"/>
</dbReference>
<dbReference type="CDD" id="cd00082">
    <property type="entry name" value="HisKA"/>
    <property type="match status" value="1"/>
</dbReference>
<comment type="subcellular location">
    <subcellularLocation>
        <location evidence="2">Membrane</location>
    </subcellularLocation>
</comment>
<evidence type="ECO:0000256" key="2">
    <source>
        <dbReference type="ARBA" id="ARBA00004370"/>
    </source>
</evidence>
<dbReference type="Pfam" id="PF02518">
    <property type="entry name" value="HATPase_c"/>
    <property type="match status" value="1"/>
</dbReference>
<evidence type="ECO:0000256" key="6">
    <source>
        <dbReference type="ARBA" id="ARBA00022692"/>
    </source>
</evidence>
<evidence type="ECO:0000256" key="7">
    <source>
        <dbReference type="ARBA" id="ARBA00022777"/>
    </source>
</evidence>
<dbReference type="OrthoDB" id="8673316at2"/>
<dbReference type="InterPro" id="IPR003661">
    <property type="entry name" value="HisK_dim/P_dom"/>
</dbReference>
<keyword evidence="4" id="KW-0597">Phosphoprotein</keyword>
<dbReference type="Pfam" id="PF00512">
    <property type="entry name" value="HisKA"/>
    <property type="match status" value="1"/>
</dbReference>
<dbReference type="RefSeq" id="WP_007880698.1">
    <property type="nucleotide sequence ID" value="NZ_CP015776.1"/>
</dbReference>
<dbReference type="InterPro" id="IPR003660">
    <property type="entry name" value="HAMP_dom"/>
</dbReference>
<dbReference type="Gene3D" id="1.10.287.130">
    <property type="match status" value="1"/>
</dbReference>
<dbReference type="EMBL" id="NNRM01000044">
    <property type="protein sequence ID" value="OYR22417.1"/>
    <property type="molecule type" value="Genomic_DNA"/>
</dbReference>
<dbReference type="SMART" id="SM00387">
    <property type="entry name" value="HATPase_c"/>
    <property type="match status" value="1"/>
</dbReference>
<keyword evidence="6 11" id="KW-0812">Transmembrane</keyword>
<dbReference type="PROSITE" id="PS50109">
    <property type="entry name" value="HIS_KIN"/>
    <property type="match status" value="1"/>
</dbReference>
<evidence type="ECO:0000259" key="13">
    <source>
        <dbReference type="PROSITE" id="PS50885"/>
    </source>
</evidence>
<feature type="transmembrane region" description="Helical" evidence="11">
    <location>
        <begin position="167"/>
        <end position="187"/>
    </location>
</feature>
<dbReference type="Gene3D" id="3.30.565.10">
    <property type="entry name" value="Histidine kinase-like ATPase, C-terminal domain"/>
    <property type="match status" value="1"/>
</dbReference>
<evidence type="ECO:0000256" key="8">
    <source>
        <dbReference type="ARBA" id="ARBA00022989"/>
    </source>
</evidence>
<dbReference type="SUPFAM" id="SSF55874">
    <property type="entry name" value="ATPase domain of HSP90 chaperone/DNA topoisomerase II/histidine kinase"/>
    <property type="match status" value="1"/>
</dbReference>
<keyword evidence="15" id="KW-1185">Reference proteome</keyword>
<dbReference type="InterPro" id="IPR005467">
    <property type="entry name" value="His_kinase_dom"/>
</dbReference>
<dbReference type="SMART" id="SM00388">
    <property type="entry name" value="HisKA"/>
    <property type="match status" value="1"/>
</dbReference>
<feature type="domain" description="Histidine kinase" evidence="12">
    <location>
        <begin position="247"/>
        <end position="459"/>
    </location>
</feature>
<dbReference type="SUPFAM" id="SSF47384">
    <property type="entry name" value="Homodimeric domain of signal transducing histidine kinase"/>
    <property type="match status" value="1"/>
</dbReference>
<evidence type="ECO:0000259" key="12">
    <source>
        <dbReference type="PROSITE" id="PS50109"/>
    </source>
</evidence>
<evidence type="ECO:0000313" key="15">
    <source>
        <dbReference type="Proteomes" id="UP000216188"/>
    </source>
</evidence>
<keyword evidence="7 14" id="KW-0418">Kinase</keyword>
<feature type="transmembrane region" description="Helical" evidence="11">
    <location>
        <begin position="12"/>
        <end position="34"/>
    </location>
</feature>
<gene>
    <name evidence="14" type="ORF">CEV34_4249</name>
</gene>
<dbReference type="GO" id="GO:0005886">
    <property type="term" value="C:plasma membrane"/>
    <property type="evidence" value="ECO:0007669"/>
    <property type="project" value="TreeGrafter"/>
</dbReference>
<evidence type="ECO:0000256" key="4">
    <source>
        <dbReference type="ARBA" id="ARBA00022553"/>
    </source>
</evidence>
<evidence type="ECO:0000256" key="9">
    <source>
        <dbReference type="ARBA" id="ARBA00023012"/>
    </source>
</evidence>
<evidence type="ECO:0000313" key="14">
    <source>
        <dbReference type="EMBL" id="OYR22417.1"/>
    </source>
</evidence>
<dbReference type="PANTHER" id="PTHR45436:SF1">
    <property type="entry name" value="SENSOR PROTEIN QSEC"/>
    <property type="match status" value="1"/>
</dbReference>
<dbReference type="STRING" id="419475.A8A54_20140"/>
<evidence type="ECO:0000256" key="11">
    <source>
        <dbReference type="SAM" id="Phobius"/>
    </source>
</evidence>
<dbReference type="PANTHER" id="PTHR45436">
    <property type="entry name" value="SENSOR HISTIDINE KINASE YKOH"/>
    <property type="match status" value="1"/>
</dbReference>
<keyword evidence="10 11" id="KW-0472">Membrane</keyword>
<protein>
    <recommendedName>
        <fullName evidence="3">histidine kinase</fullName>
        <ecNumber evidence="3">2.7.13.3</ecNumber>
    </recommendedName>
</protein>
<comment type="catalytic activity">
    <reaction evidence="1">
        <text>ATP + protein L-histidine = ADP + protein N-phospho-L-histidine.</text>
        <dbReference type="EC" id="2.7.13.3"/>
    </reaction>
</comment>
<dbReference type="EC" id="2.7.13.3" evidence="3"/>
<evidence type="ECO:0000256" key="3">
    <source>
        <dbReference type="ARBA" id="ARBA00012438"/>
    </source>
</evidence>
<dbReference type="InterPro" id="IPR003594">
    <property type="entry name" value="HATPase_dom"/>
</dbReference>
<feature type="domain" description="HAMP" evidence="13">
    <location>
        <begin position="188"/>
        <end position="239"/>
    </location>
</feature>
<keyword evidence="5" id="KW-0808">Transferase</keyword>
<comment type="caution">
    <text evidence="14">The sequence shown here is derived from an EMBL/GenBank/DDBJ whole genome shotgun (WGS) entry which is preliminary data.</text>
</comment>
<dbReference type="CDD" id="cd00075">
    <property type="entry name" value="HATPase"/>
    <property type="match status" value="1"/>
</dbReference>
<evidence type="ECO:0000256" key="5">
    <source>
        <dbReference type="ARBA" id="ARBA00022679"/>
    </source>
</evidence>
<dbReference type="InterPro" id="IPR050428">
    <property type="entry name" value="TCS_sensor_his_kinase"/>
</dbReference>
<proteinExistence type="predicted"/>
<organism evidence="14 15">
    <name type="scientific">Brucella pseudogrignonensis</name>
    <dbReference type="NCBI Taxonomy" id="419475"/>
    <lineage>
        <taxon>Bacteria</taxon>
        <taxon>Pseudomonadati</taxon>
        <taxon>Pseudomonadota</taxon>
        <taxon>Alphaproteobacteria</taxon>
        <taxon>Hyphomicrobiales</taxon>
        <taxon>Brucellaceae</taxon>
        <taxon>Brucella/Ochrobactrum group</taxon>
        <taxon>Brucella</taxon>
    </lineage>
</organism>
<dbReference type="Proteomes" id="UP000216188">
    <property type="component" value="Unassembled WGS sequence"/>
</dbReference>
<evidence type="ECO:0000256" key="1">
    <source>
        <dbReference type="ARBA" id="ARBA00000085"/>
    </source>
</evidence>
<keyword evidence="8 11" id="KW-1133">Transmembrane helix</keyword>
<dbReference type="PRINTS" id="PR00344">
    <property type="entry name" value="BCTRLSENSOR"/>
</dbReference>
<dbReference type="AlphaFoldDB" id="A0A1A9FUN3"/>
<name>A0A1A9FUN3_9HYPH</name>
<dbReference type="InterPro" id="IPR036890">
    <property type="entry name" value="HATPase_C_sf"/>
</dbReference>
<dbReference type="PROSITE" id="PS50885">
    <property type="entry name" value="HAMP"/>
    <property type="match status" value="1"/>
</dbReference>